<accession>A0A3R5VC59</accession>
<name>A0A3R5VC59_9CLOT</name>
<sequence length="221" mass="25741">MKKNIMILVISTVILLICIIYRPVANEQSIVINVKTYSSIDPVLYKLPSIFQSKYNSTITLNYVGSTTDADLILAHEALIKDKYKKEEFEELTNREDNIVIINDESYVDFLNTNRTQRITLVSNEVRDYLINEGYYKKLITADDLLDKAIADKNINAVVFRSELNNYMEQRYLTEIPNKVSNLNKSDTVKLLIRKNSREYDELKSAIKLILEEEERKNSER</sequence>
<reference evidence="1 2" key="1">
    <citation type="submission" date="2018-01" db="EMBL/GenBank/DDBJ databases">
        <title>Genome Sequencing and Assembly of Anaerobacter polyendosporus strain CT4.</title>
        <authorList>
            <person name="Tachaapaikoon C."/>
            <person name="Sutheeworapong S."/>
            <person name="Jenjaroenpun P."/>
            <person name="Wongsurawat T."/>
            <person name="Nookeaw I."/>
            <person name="Cheawchanlertfa P."/>
            <person name="Kosugi A."/>
            <person name="Cheevadhanarak S."/>
            <person name="Ratanakhanokchai K."/>
        </authorList>
    </citation>
    <scope>NUCLEOTIDE SEQUENCE [LARGE SCALE GENOMIC DNA]</scope>
    <source>
        <strain evidence="1 2">CT4</strain>
    </source>
</reference>
<organism evidence="1 2">
    <name type="scientific">Clostridium manihotivorum</name>
    <dbReference type="NCBI Taxonomy" id="2320868"/>
    <lineage>
        <taxon>Bacteria</taxon>
        <taxon>Bacillati</taxon>
        <taxon>Bacillota</taxon>
        <taxon>Clostridia</taxon>
        <taxon>Eubacteriales</taxon>
        <taxon>Clostridiaceae</taxon>
        <taxon>Clostridium</taxon>
    </lineage>
</organism>
<dbReference type="KEGG" id="cmah:C1I91_27185"/>
<keyword evidence="2" id="KW-1185">Reference proteome</keyword>
<evidence type="ECO:0000313" key="1">
    <source>
        <dbReference type="EMBL" id="QAA35035.1"/>
    </source>
</evidence>
<dbReference type="Proteomes" id="UP000286268">
    <property type="component" value="Chromosome"/>
</dbReference>
<proteinExistence type="predicted"/>
<dbReference type="AlphaFoldDB" id="A0A3R5VC59"/>
<gene>
    <name evidence="1" type="ORF">C1I91_27185</name>
</gene>
<evidence type="ECO:0000313" key="2">
    <source>
        <dbReference type="Proteomes" id="UP000286268"/>
    </source>
</evidence>
<protein>
    <submittedName>
        <fullName evidence="1">Uncharacterized protein</fullName>
    </submittedName>
</protein>
<dbReference type="RefSeq" id="WP_128215729.1">
    <property type="nucleotide sequence ID" value="NZ_CP025746.1"/>
</dbReference>
<dbReference type="EMBL" id="CP025746">
    <property type="protein sequence ID" value="QAA35035.1"/>
    <property type="molecule type" value="Genomic_DNA"/>
</dbReference>